<gene>
    <name evidence="3" type="ORF">D2V17_10235</name>
</gene>
<evidence type="ECO:0000313" key="3">
    <source>
        <dbReference type="EMBL" id="RIV85469.1"/>
    </source>
</evidence>
<protein>
    <submittedName>
        <fullName evidence="3">Class C beta-lactamase-related serine hydrolase</fullName>
    </submittedName>
</protein>
<dbReference type="InterPro" id="IPR050789">
    <property type="entry name" value="Diverse_Enzym_Activities"/>
</dbReference>
<dbReference type="PANTHER" id="PTHR43283">
    <property type="entry name" value="BETA-LACTAMASE-RELATED"/>
    <property type="match status" value="1"/>
</dbReference>
<evidence type="ECO:0000256" key="1">
    <source>
        <dbReference type="SAM" id="SignalP"/>
    </source>
</evidence>
<accession>A0A3A1P5D2</accession>
<sequence length="409" mass="44725">MQRALLSAAAVFTLGVAPLTALAQPVLPPQVASGAHSDVPVAVQGLRWAMNDANVNSLTFRSMDTLFTTRSVPRSGPVWQLPRNDHQLDFTYDFQGQTYTPEQFLDRTFTNALLVMKDGKIVYENYLNNSDPSTRFMGWSMTKSLTSLLVGFALEEGRIQSLDDAIDSYLPELKGSGYEGVTIRQVLQMRSGVDYEERYDFANPGVAATNHINALVKNTERFVTPALTLKRLHAPGEVFQYKTIDTAVLGLLVERVSGGSTIASYMAQRLWEPLGAESDGFFIMDGPPGVGREFNGAGFNATLRDYARVGLMMMNGGRANGRQVVSPEWVALSTAPTEAAPEGQMGYGMQWWTFGDTAYAALGLQGQYIYVDPETRTVVVKLSYFPPADMTASDETAAFLAAASAWTPD</sequence>
<dbReference type="Pfam" id="PF00144">
    <property type="entry name" value="Beta-lactamase"/>
    <property type="match status" value="1"/>
</dbReference>
<dbReference type="OrthoDB" id="9814204at2"/>
<organism evidence="3 4">
    <name type="scientific">Aurantiacibacter xanthus</name>
    <dbReference type="NCBI Taxonomy" id="1784712"/>
    <lineage>
        <taxon>Bacteria</taxon>
        <taxon>Pseudomonadati</taxon>
        <taxon>Pseudomonadota</taxon>
        <taxon>Alphaproteobacteria</taxon>
        <taxon>Sphingomonadales</taxon>
        <taxon>Erythrobacteraceae</taxon>
        <taxon>Aurantiacibacter</taxon>
    </lineage>
</organism>
<dbReference type="InterPro" id="IPR012338">
    <property type="entry name" value="Beta-lactam/transpept-like"/>
</dbReference>
<keyword evidence="4" id="KW-1185">Reference proteome</keyword>
<dbReference type="Gene3D" id="3.40.710.10">
    <property type="entry name" value="DD-peptidase/beta-lactamase superfamily"/>
    <property type="match status" value="1"/>
</dbReference>
<keyword evidence="3" id="KW-0378">Hydrolase</keyword>
<dbReference type="PANTHER" id="PTHR43283:SF14">
    <property type="entry name" value="BLL8153 PROTEIN"/>
    <property type="match status" value="1"/>
</dbReference>
<proteinExistence type="predicted"/>
<feature type="chain" id="PRO_5017324170" evidence="1">
    <location>
        <begin position="24"/>
        <end position="409"/>
    </location>
</feature>
<reference evidence="3 4" key="1">
    <citation type="submission" date="2018-08" db="EMBL/GenBank/DDBJ databases">
        <title>Erythrobacter zhengii sp.nov., a bacterium isolated from deep-sea sediment.</title>
        <authorList>
            <person name="Fang C."/>
            <person name="Wu Y.-H."/>
            <person name="Sun C."/>
            <person name="Wang H."/>
            <person name="Cheng H."/>
            <person name="Meng F.-X."/>
            <person name="Wang C.-S."/>
            <person name="Xu X.-W."/>
        </authorList>
    </citation>
    <scope>NUCLEOTIDE SEQUENCE [LARGE SCALE GENOMIC DNA]</scope>
    <source>
        <strain evidence="3 4">CCTCC AB 2015396</strain>
    </source>
</reference>
<evidence type="ECO:0000313" key="4">
    <source>
        <dbReference type="Proteomes" id="UP000265366"/>
    </source>
</evidence>
<dbReference type="Proteomes" id="UP000265366">
    <property type="component" value="Unassembled WGS sequence"/>
</dbReference>
<dbReference type="GO" id="GO:0016787">
    <property type="term" value="F:hydrolase activity"/>
    <property type="evidence" value="ECO:0007669"/>
    <property type="project" value="UniProtKB-KW"/>
</dbReference>
<name>A0A3A1P5D2_9SPHN</name>
<dbReference type="InterPro" id="IPR001466">
    <property type="entry name" value="Beta-lactam-related"/>
</dbReference>
<dbReference type="AlphaFoldDB" id="A0A3A1P5D2"/>
<dbReference type="RefSeq" id="WP_119592878.1">
    <property type="nucleotide sequence ID" value="NZ_QXFM01000095.1"/>
</dbReference>
<evidence type="ECO:0000259" key="2">
    <source>
        <dbReference type="Pfam" id="PF00144"/>
    </source>
</evidence>
<comment type="caution">
    <text evidence="3">The sequence shown here is derived from an EMBL/GenBank/DDBJ whole genome shotgun (WGS) entry which is preliminary data.</text>
</comment>
<dbReference type="EMBL" id="QXFM01000095">
    <property type="protein sequence ID" value="RIV85469.1"/>
    <property type="molecule type" value="Genomic_DNA"/>
</dbReference>
<feature type="domain" description="Beta-lactamase-related" evidence="2">
    <location>
        <begin position="112"/>
        <end position="401"/>
    </location>
</feature>
<feature type="signal peptide" evidence="1">
    <location>
        <begin position="1"/>
        <end position="23"/>
    </location>
</feature>
<keyword evidence="1" id="KW-0732">Signal</keyword>
<dbReference type="SUPFAM" id="SSF56601">
    <property type="entry name" value="beta-lactamase/transpeptidase-like"/>
    <property type="match status" value="1"/>
</dbReference>